<dbReference type="Proteomes" id="UP000244335">
    <property type="component" value="Unassembled WGS sequence"/>
</dbReference>
<reference evidence="3 4" key="1">
    <citation type="submission" date="2018-04" db="EMBL/GenBank/DDBJ databases">
        <authorList>
            <person name="Hagen T."/>
        </authorList>
    </citation>
    <scope>NUCLEOTIDE SEQUENCE [LARGE SCALE GENOMIC DNA]</scope>
    <source>
        <strain evidence="3 4">TPD7009</strain>
    </source>
</reference>
<dbReference type="Pfam" id="PF01648">
    <property type="entry name" value="ACPS"/>
    <property type="match status" value="1"/>
</dbReference>
<evidence type="ECO:0000256" key="1">
    <source>
        <dbReference type="ARBA" id="ARBA00022679"/>
    </source>
</evidence>
<proteinExistence type="predicted"/>
<keyword evidence="1" id="KW-0808">Transferase</keyword>
<protein>
    <recommendedName>
        <fullName evidence="2">4'-phosphopantetheinyl transferase domain-containing protein</fullName>
    </recommendedName>
</protein>
<gene>
    <name evidence="3" type="ORF">DC430_05955</name>
</gene>
<dbReference type="InterPro" id="IPR037143">
    <property type="entry name" value="4-PPantetheinyl_Trfase_dom_sf"/>
</dbReference>
<evidence type="ECO:0000313" key="3">
    <source>
        <dbReference type="EMBL" id="PVE57260.1"/>
    </source>
</evidence>
<name>A0AA92HBA2_RHIRH</name>
<dbReference type="SUPFAM" id="SSF56214">
    <property type="entry name" value="4'-phosphopantetheinyl transferase"/>
    <property type="match status" value="2"/>
</dbReference>
<comment type="caution">
    <text evidence="3">The sequence shown here is derived from an EMBL/GenBank/DDBJ whole genome shotgun (WGS) entry which is preliminary data.</text>
</comment>
<organism evidence="3 4">
    <name type="scientific">Rhizobium rhizogenes</name>
    <name type="common">Agrobacterium rhizogenes</name>
    <dbReference type="NCBI Taxonomy" id="359"/>
    <lineage>
        <taxon>Bacteria</taxon>
        <taxon>Pseudomonadati</taxon>
        <taxon>Pseudomonadota</taxon>
        <taxon>Alphaproteobacteria</taxon>
        <taxon>Hyphomicrobiales</taxon>
        <taxon>Rhizobiaceae</taxon>
        <taxon>Rhizobium/Agrobacterium group</taxon>
        <taxon>Rhizobium</taxon>
    </lineage>
</organism>
<dbReference type="InterPro" id="IPR008278">
    <property type="entry name" value="4-PPantetheinyl_Trfase_dom"/>
</dbReference>
<dbReference type="GO" id="GO:0008897">
    <property type="term" value="F:holo-[acyl-carrier-protein] synthase activity"/>
    <property type="evidence" value="ECO:0007669"/>
    <property type="project" value="InterPro"/>
</dbReference>
<evidence type="ECO:0000259" key="2">
    <source>
        <dbReference type="Pfam" id="PF01648"/>
    </source>
</evidence>
<accession>A0AA92HBA2</accession>
<dbReference type="EMBL" id="QDFR01000001">
    <property type="protein sequence ID" value="PVE57260.1"/>
    <property type="molecule type" value="Genomic_DNA"/>
</dbReference>
<dbReference type="Gene3D" id="3.90.470.20">
    <property type="entry name" value="4'-phosphopantetheinyl transferase domain"/>
    <property type="match status" value="1"/>
</dbReference>
<dbReference type="RefSeq" id="WP_116491885.1">
    <property type="nucleotide sequence ID" value="NZ_QDFR01000001.1"/>
</dbReference>
<evidence type="ECO:0000313" key="4">
    <source>
        <dbReference type="Proteomes" id="UP000244335"/>
    </source>
</evidence>
<dbReference type="GO" id="GO:0000287">
    <property type="term" value="F:magnesium ion binding"/>
    <property type="evidence" value="ECO:0007669"/>
    <property type="project" value="InterPro"/>
</dbReference>
<dbReference type="AlphaFoldDB" id="A0AA92HBA2"/>
<sequence>MGGLSGATRAQRMSEIVWLSGADDLTIATGGAPVVWHLRLDRPETERLAGGATLSAADLQDLASKPEAGMRALRRRLAKILLARLSGLHPDEIIIGRSALGAPQVLHPEGWHISLAGRFPHCLIGLGRFPIGVDIEPLDAEPPPEDSFTPTEWLALQGAAETTLITRWTAKEAHAKCLGIASRIDAAEMETAACGDGLRVVSREGGTRVCVRVEAGTVQAVAGLPDSGWR</sequence>
<feature type="domain" description="4'-phosphopantetheinyl transferase" evidence="2">
    <location>
        <begin position="130"/>
        <end position="191"/>
    </location>
</feature>